<feature type="non-terminal residue" evidence="1">
    <location>
        <position position="80"/>
    </location>
</feature>
<organism evidence="1">
    <name type="scientific">marine sediment metagenome</name>
    <dbReference type="NCBI Taxonomy" id="412755"/>
    <lineage>
        <taxon>unclassified sequences</taxon>
        <taxon>metagenomes</taxon>
        <taxon>ecological metagenomes</taxon>
    </lineage>
</organism>
<sequence length="80" mass="9201">MLKTWEDFTNIWVVDYEFYGDDGDTQKPICYVGKNLLTNETVSHWIDGTETKPLYSTDDKTLFVAYATSAEIGCHIPLKF</sequence>
<gene>
    <name evidence="1" type="ORF">S03H2_71471</name>
</gene>
<proteinExistence type="predicted"/>
<evidence type="ECO:0000313" key="1">
    <source>
        <dbReference type="EMBL" id="GAH91178.1"/>
    </source>
</evidence>
<protein>
    <submittedName>
        <fullName evidence="1">Uncharacterized protein</fullName>
    </submittedName>
</protein>
<name>X1LAL6_9ZZZZ</name>
<comment type="caution">
    <text evidence="1">The sequence shown here is derived from an EMBL/GenBank/DDBJ whole genome shotgun (WGS) entry which is preliminary data.</text>
</comment>
<accession>X1LAL6</accession>
<dbReference type="EMBL" id="BARU01047849">
    <property type="protein sequence ID" value="GAH91178.1"/>
    <property type="molecule type" value="Genomic_DNA"/>
</dbReference>
<reference evidence="1" key="1">
    <citation type="journal article" date="2014" name="Front. Microbiol.">
        <title>High frequency of phylogenetically diverse reductive dehalogenase-homologous genes in deep subseafloor sedimentary metagenomes.</title>
        <authorList>
            <person name="Kawai M."/>
            <person name="Futagami T."/>
            <person name="Toyoda A."/>
            <person name="Takaki Y."/>
            <person name="Nishi S."/>
            <person name="Hori S."/>
            <person name="Arai W."/>
            <person name="Tsubouchi T."/>
            <person name="Morono Y."/>
            <person name="Uchiyama I."/>
            <person name="Ito T."/>
            <person name="Fujiyama A."/>
            <person name="Inagaki F."/>
            <person name="Takami H."/>
        </authorList>
    </citation>
    <scope>NUCLEOTIDE SEQUENCE</scope>
    <source>
        <strain evidence="1">Expedition CK06-06</strain>
    </source>
</reference>
<dbReference type="AlphaFoldDB" id="X1LAL6"/>